<feature type="non-terminal residue" evidence="1">
    <location>
        <position position="136"/>
    </location>
</feature>
<dbReference type="OMA" id="FAPIFYW"/>
<name>A0A813HR79_POLGL</name>
<dbReference type="EMBL" id="CAJNNV010032458">
    <property type="protein sequence ID" value="CAE8640025.1"/>
    <property type="molecule type" value="Genomic_DNA"/>
</dbReference>
<protein>
    <recommendedName>
        <fullName evidence="3">SET domain-containing protein</fullName>
    </recommendedName>
</protein>
<sequence length="136" mass="14753">MAACCDLGGEDNLSLVAEHVSTYHGGAVRVEKREGKGRVLVADTDFEAGERVMLEYPLIEAVADESIPAYKEVLRLKEDGSLAFAPIFYWAALCSLTAPEVSGARFPAWQAVPSQTQVQALELHIPEEACREASES</sequence>
<proteinExistence type="predicted"/>
<reference evidence="1" key="1">
    <citation type="submission" date="2021-02" db="EMBL/GenBank/DDBJ databases">
        <authorList>
            <person name="Dougan E. K."/>
            <person name="Rhodes N."/>
            <person name="Thang M."/>
            <person name="Chan C."/>
        </authorList>
    </citation>
    <scope>NUCLEOTIDE SEQUENCE</scope>
</reference>
<evidence type="ECO:0000313" key="1">
    <source>
        <dbReference type="EMBL" id="CAE8640025.1"/>
    </source>
</evidence>
<comment type="caution">
    <text evidence="1">The sequence shown here is derived from an EMBL/GenBank/DDBJ whole genome shotgun (WGS) entry which is preliminary data.</text>
</comment>
<dbReference type="Proteomes" id="UP000654075">
    <property type="component" value="Unassembled WGS sequence"/>
</dbReference>
<evidence type="ECO:0000313" key="2">
    <source>
        <dbReference type="Proteomes" id="UP000654075"/>
    </source>
</evidence>
<accession>A0A813HR79</accession>
<organism evidence="1 2">
    <name type="scientific">Polarella glacialis</name>
    <name type="common">Dinoflagellate</name>
    <dbReference type="NCBI Taxonomy" id="89957"/>
    <lineage>
        <taxon>Eukaryota</taxon>
        <taxon>Sar</taxon>
        <taxon>Alveolata</taxon>
        <taxon>Dinophyceae</taxon>
        <taxon>Suessiales</taxon>
        <taxon>Suessiaceae</taxon>
        <taxon>Polarella</taxon>
    </lineage>
</organism>
<dbReference type="AlphaFoldDB" id="A0A813HR79"/>
<gene>
    <name evidence="1" type="ORF">PGLA1383_LOCUS54993</name>
</gene>
<keyword evidence="2" id="KW-1185">Reference proteome</keyword>
<evidence type="ECO:0008006" key="3">
    <source>
        <dbReference type="Google" id="ProtNLM"/>
    </source>
</evidence>